<reference evidence="1 2" key="1">
    <citation type="submission" date="2020-08" db="EMBL/GenBank/DDBJ databases">
        <title>Genome public.</title>
        <authorList>
            <person name="Liu C."/>
            <person name="Sun Q."/>
        </authorList>
    </citation>
    <scope>NUCLEOTIDE SEQUENCE [LARGE SCALE GENOMIC DNA]</scope>
    <source>
        <strain evidence="1 2">BX0805</strain>
    </source>
</reference>
<proteinExistence type="predicted"/>
<dbReference type="PANTHER" id="PTHR30288">
    <property type="entry name" value="FLAGELLAR CAP/ASSEMBLY PROTEIN FLID"/>
    <property type="match status" value="1"/>
</dbReference>
<keyword evidence="1" id="KW-0282">Flagellum</keyword>
<protein>
    <submittedName>
        <fullName evidence="1">Flagellar capping protein</fullName>
    </submittedName>
</protein>
<organism evidence="1 2">
    <name type="scientific">Roseburia yibonii</name>
    <dbReference type="NCBI Taxonomy" id="2763063"/>
    <lineage>
        <taxon>Bacteria</taxon>
        <taxon>Bacillati</taxon>
        <taxon>Bacillota</taxon>
        <taxon>Clostridia</taxon>
        <taxon>Lachnospirales</taxon>
        <taxon>Lachnospiraceae</taxon>
        <taxon>Roseburia</taxon>
    </lineage>
</organism>
<dbReference type="Proteomes" id="UP000621540">
    <property type="component" value="Unassembled WGS sequence"/>
</dbReference>
<keyword evidence="1" id="KW-0966">Cell projection</keyword>
<comment type="caution">
    <text evidence="1">The sequence shown here is derived from an EMBL/GenBank/DDBJ whole genome shotgun (WGS) entry which is preliminary data.</text>
</comment>
<accession>A0ABR7I9L0</accession>
<keyword evidence="1" id="KW-0969">Cilium</keyword>
<dbReference type="RefSeq" id="WP_022516224.1">
    <property type="nucleotide sequence ID" value="NZ_JACOQH010000003.1"/>
</dbReference>
<gene>
    <name evidence="1" type="ORF">H8Z76_06225</name>
</gene>
<evidence type="ECO:0000313" key="1">
    <source>
        <dbReference type="EMBL" id="MBC5753629.1"/>
    </source>
</evidence>
<dbReference type="InterPro" id="IPR040026">
    <property type="entry name" value="FliD"/>
</dbReference>
<dbReference type="EMBL" id="JACOQH010000003">
    <property type="protein sequence ID" value="MBC5753629.1"/>
    <property type="molecule type" value="Genomic_DNA"/>
</dbReference>
<evidence type="ECO:0000313" key="2">
    <source>
        <dbReference type="Proteomes" id="UP000621540"/>
    </source>
</evidence>
<name>A0ABR7I9L0_9FIRM</name>
<keyword evidence="2" id="KW-1185">Reference proteome</keyword>
<sequence>MAKIDSAYSYYLNTYGSSAVSRYDTHKKSELRNTYNRIVKLNKESPLYKISSSGDVKKFAIDIKENTRRIQNVASSLSEGEDGLWSNFQKKIAVSSDEDLVTAEYVGNGNDAENTDSFSIEVKQLACPQVNYGNYLKNNALDFAPGSYSFDLNTVSNSYEFQFNVNEDDTNRSVLAKLAKLINGAGVGLNAKLVMDDRDMSALKIESVQTGLEEGSKALFSIYPGTENASIQAMDTLGIDNTVSQAANSSFLLNGKEHSSLSNTFTVNNTFEVTLHGVGNENEPAVIGFKTNADAIADNVEKLVSSYNGIIETAHNYSSTQPESHKLYYDMSNVAYRFYNEFESMGLDIADDGIIHIDRDALTDAVTEEDSPVYFSALNRFKDTLKEKASQASLNPMAYVDKIVIAYKNPGHNFIAPYVTSIYSGMMLDQFC</sequence>
<dbReference type="PANTHER" id="PTHR30288:SF0">
    <property type="entry name" value="FLAGELLAR HOOK-ASSOCIATED PROTEIN 2"/>
    <property type="match status" value="1"/>
</dbReference>